<dbReference type="EMBL" id="CP139558">
    <property type="protein sequence ID" value="WPU94326.1"/>
    <property type="molecule type" value="Genomic_DNA"/>
</dbReference>
<dbReference type="RefSeq" id="WP_321563449.1">
    <property type="nucleotide sequence ID" value="NZ_CP139558.1"/>
</dbReference>
<proteinExistence type="predicted"/>
<reference evidence="1 2" key="1">
    <citation type="submission" date="2023-11" db="EMBL/GenBank/DDBJ databases">
        <title>Analysis of the Genomes of Mucilaginibacter gossypii cycad 4 and M. sabulilitoris SNA2: microbes with the potential for plant growth promotion.</title>
        <authorList>
            <person name="Hirsch A.M."/>
            <person name="Humm E."/>
            <person name="Rubbi M."/>
            <person name="Del Vecchio G."/>
            <person name="Ha S.M."/>
            <person name="Pellegrini M."/>
            <person name="Gunsalus R.P."/>
        </authorList>
    </citation>
    <scope>NUCLEOTIDE SEQUENCE [LARGE SCALE GENOMIC DNA]</scope>
    <source>
        <strain evidence="1 2">SNA2</strain>
    </source>
</reference>
<protein>
    <submittedName>
        <fullName evidence="1">Uncharacterized protein</fullName>
    </submittedName>
</protein>
<name>A0ABZ0TNH7_9SPHI</name>
<organism evidence="1 2">
    <name type="scientific">Mucilaginibacter sabulilitoris</name>
    <dbReference type="NCBI Taxonomy" id="1173583"/>
    <lineage>
        <taxon>Bacteria</taxon>
        <taxon>Pseudomonadati</taxon>
        <taxon>Bacteroidota</taxon>
        <taxon>Sphingobacteriia</taxon>
        <taxon>Sphingobacteriales</taxon>
        <taxon>Sphingobacteriaceae</taxon>
        <taxon>Mucilaginibacter</taxon>
    </lineage>
</organism>
<accession>A0ABZ0TNH7</accession>
<keyword evidence="2" id="KW-1185">Reference proteome</keyword>
<sequence>MITIDIDELQQAISLLLKRLKERKGVNIELKNDYYWDIDSKELYNPYEQPKNFALGQLSFDWEHITKSDQDDLIPYDFEKVSCILKALSNEYPIAF</sequence>
<evidence type="ECO:0000313" key="1">
    <source>
        <dbReference type="EMBL" id="WPU94326.1"/>
    </source>
</evidence>
<evidence type="ECO:0000313" key="2">
    <source>
        <dbReference type="Proteomes" id="UP001324380"/>
    </source>
</evidence>
<gene>
    <name evidence="1" type="ORF">SNE25_02160</name>
</gene>
<dbReference type="Proteomes" id="UP001324380">
    <property type="component" value="Chromosome"/>
</dbReference>